<evidence type="ECO:0000256" key="1">
    <source>
        <dbReference type="ARBA" id="ARBA00038158"/>
    </source>
</evidence>
<gene>
    <name evidence="3" type="ORF">BCR38DRAFT_431916</name>
</gene>
<protein>
    <submittedName>
        <fullName evidence="3">S-adenosyl-L-methionine-dependent methyltransferase</fullName>
    </submittedName>
</protein>
<dbReference type="GeneID" id="63776348"/>
<name>A0A1Y2E0W1_9PEZI</name>
<dbReference type="EMBL" id="MCFJ01000006">
    <property type="protein sequence ID" value="ORY65117.1"/>
    <property type="molecule type" value="Genomic_DNA"/>
</dbReference>
<dbReference type="PANTHER" id="PTHR43591:SF24">
    <property type="entry name" value="2-METHOXY-6-POLYPRENYL-1,4-BENZOQUINOL METHYLASE, MITOCHONDRIAL"/>
    <property type="match status" value="1"/>
</dbReference>
<proteinExistence type="inferred from homology"/>
<dbReference type="GO" id="GO:0008168">
    <property type="term" value="F:methyltransferase activity"/>
    <property type="evidence" value="ECO:0007669"/>
    <property type="project" value="UniProtKB-KW"/>
</dbReference>
<comment type="caution">
    <text evidence="3">The sequence shown here is derived from an EMBL/GenBank/DDBJ whole genome shotgun (WGS) entry which is preliminary data.</text>
</comment>
<keyword evidence="3" id="KW-0489">Methyltransferase</keyword>
<dbReference type="CDD" id="cd02440">
    <property type="entry name" value="AdoMet_MTases"/>
    <property type="match status" value="1"/>
</dbReference>
<dbReference type="Proteomes" id="UP000193689">
    <property type="component" value="Unassembled WGS sequence"/>
</dbReference>
<sequence length="295" mass="32605">MYVSGRQFVAALSSSSPRHLLFVFTLSKNLLATVTSAPIMADFAQVKKEYDNQATIYNDYDYIPHGILESQLLASALGDCTGLYVLDLGGGTGLRARQALDAGAATIDVVDISPEMLRIGKSIEASLNGLDRVRWLEADVSKPLDHLPLREYDLVMANWVFDHASSVAELEGMWRNVVSYLRPGGRFVGVRSGDPQAPGITSGKYGTTYKDHEEIPGGLKFRYVLSTDPPIEFEATSMEVSYSGSTEMHQRFGLVDIEVEPYENAEIIRRDPEFWGLFLEMPSMVVVKARKIAEG</sequence>
<dbReference type="GO" id="GO:0032259">
    <property type="term" value="P:methylation"/>
    <property type="evidence" value="ECO:0007669"/>
    <property type="project" value="UniProtKB-KW"/>
</dbReference>
<dbReference type="RefSeq" id="XP_040716269.1">
    <property type="nucleotide sequence ID" value="XM_040860136.1"/>
</dbReference>
<evidence type="ECO:0000259" key="2">
    <source>
        <dbReference type="Pfam" id="PF13649"/>
    </source>
</evidence>
<dbReference type="STRING" id="1141098.A0A1Y2E0W1"/>
<comment type="similarity">
    <text evidence="1">Belongs to the methyltransferase superfamily. LaeA methyltransferase family.</text>
</comment>
<accession>A0A1Y2E0W1</accession>
<dbReference type="AlphaFoldDB" id="A0A1Y2E0W1"/>
<feature type="domain" description="Methyltransferase" evidence="2">
    <location>
        <begin position="85"/>
        <end position="185"/>
    </location>
</feature>
<evidence type="ECO:0000313" key="4">
    <source>
        <dbReference type="Proteomes" id="UP000193689"/>
    </source>
</evidence>
<organism evidence="3 4">
    <name type="scientific">Pseudomassariella vexata</name>
    <dbReference type="NCBI Taxonomy" id="1141098"/>
    <lineage>
        <taxon>Eukaryota</taxon>
        <taxon>Fungi</taxon>
        <taxon>Dikarya</taxon>
        <taxon>Ascomycota</taxon>
        <taxon>Pezizomycotina</taxon>
        <taxon>Sordariomycetes</taxon>
        <taxon>Xylariomycetidae</taxon>
        <taxon>Amphisphaeriales</taxon>
        <taxon>Pseudomassariaceae</taxon>
        <taxon>Pseudomassariella</taxon>
    </lineage>
</organism>
<dbReference type="InterPro" id="IPR041698">
    <property type="entry name" value="Methyltransf_25"/>
</dbReference>
<keyword evidence="3" id="KW-0808">Transferase</keyword>
<dbReference type="Gene3D" id="3.40.50.150">
    <property type="entry name" value="Vaccinia Virus protein VP39"/>
    <property type="match status" value="1"/>
</dbReference>
<keyword evidence="4" id="KW-1185">Reference proteome</keyword>
<dbReference type="InterPro" id="IPR029063">
    <property type="entry name" value="SAM-dependent_MTases_sf"/>
</dbReference>
<dbReference type="PANTHER" id="PTHR43591">
    <property type="entry name" value="METHYLTRANSFERASE"/>
    <property type="match status" value="1"/>
</dbReference>
<dbReference type="OrthoDB" id="3647at2759"/>
<dbReference type="SUPFAM" id="SSF53335">
    <property type="entry name" value="S-adenosyl-L-methionine-dependent methyltransferases"/>
    <property type="match status" value="1"/>
</dbReference>
<evidence type="ECO:0000313" key="3">
    <source>
        <dbReference type="EMBL" id="ORY65117.1"/>
    </source>
</evidence>
<dbReference type="InParanoid" id="A0A1Y2E0W1"/>
<reference evidence="3 4" key="1">
    <citation type="submission" date="2016-07" db="EMBL/GenBank/DDBJ databases">
        <title>Pervasive Adenine N6-methylation of Active Genes in Fungi.</title>
        <authorList>
            <consortium name="DOE Joint Genome Institute"/>
            <person name="Mondo S.J."/>
            <person name="Dannebaum R.O."/>
            <person name="Kuo R.C."/>
            <person name="Labutti K."/>
            <person name="Haridas S."/>
            <person name="Kuo A."/>
            <person name="Salamov A."/>
            <person name="Ahrendt S.R."/>
            <person name="Lipzen A."/>
            <person name="Sullivan W."/>
            <person name="Andreopoulos W.B."/>
            <person name="Clum A."/>
            <person name="Lindquist E."/>
            <person name="Daum C."/>
            <person name="Ramamoorthy G.K."/>
            <person name="Gryganskyi A."/>
            <person name="Culley D."/>
            <person name="Magnuson J.K."/>
            <person name="James T.Y."/>
            <person name="O'Malley M.A."/>
            <person name="Stajich J.E."/>
            <person name="Spatafora J.W."/>
            <person name="Visel A."/>
            <person name="Grigoriev I.V."/>
        </authorList>
    </citation>
    <scope>NUCLEOTIDE SEQUENCE [LARGE SCALE GENOMIC DNA]</scope>
    <source>
        <strain evidence="3 4">CBS 129021</strain>
    </source>
</reference>
<dbReference type="Pfam" id="PF13649">
    <property type="entry name" value="Methyltransf_25"/>
    <property type="match status" value="1"/>
</dbReference>